<organism evidence="8">
    <name type="scientific">Woronichinia naegeliana WA131</name>
    <dbReference type="NCBI Taxonomy" id="2824559"/>
    <lineage>
        <taxon>Bacteria</taxon>
        <taxon>Bacillati</taxon>
        <taxon>Cyanobacteriota</taxon>
        <taxon>Cyanophyceae</taxon>
        <taxon>Synechococcales</taxon>
        <taxon>Coelosphaeriaceae</taxon>
        <taxon>Woronichinia</taxon>
    </lineage>
</organism>
<dbReference type="Gene3D" id="2.102.10.10">
    <property type="entry name" value="Rieske [2Fe-2S] iron-sulphur domain"/>
    <property type="match status" value="1"/>
</dbReference>
<evidence type="ECO:0000256" key="6">
    <source>
        <dbReference type="ARBA" id="ARBA00034078"/>
    </source>
</evidence>
<keyword evidence="3" id="KW-0408">Iron</keyword>
<dbReference type="PANTHER" id="PTHR10134">
    <property type="entry name" value="CYTOCHROME B-C1 COMPLEX SUBUNIT RIESKE, MITOCHONDRIAL"/>
    <property type="match status" value="1"/>
</dbReference>
<dbReference type="SUPFAM" id="SSF50022">
    <property type="entry name" value="ISP domain"/>
    <property type="match status" value="1"/>
</dbReference>
<evidence type="ECO:0000259" key="7">
    <source>
        <dbReference type="PROSITE" id="PS51296"/>
    </source>
</evidence>
<sequence>MNRREFVTLAGVGGAIACLPEIVSAETANFVAVGTVKELDKTGKLLVKDTPVGKVLIIKNPSGKGLTAVNPSCPHKGCTVDWKAEEKSFVCPCHDATFSSTGAVTEGPAKKALKTYQTKVSGDTILVKA</sequence>
<keyword evidence="5" id="KW-1015">Disulfide bond</keyword>
<keyword evidence="2" id="KW-0479">Metal-binding</keyword>
<keyword evidence="4" id="KW-0411">Iron-sulfur</keyword>
<evidence type="ECO:0000256" key="1">
    <source>
        <dbReference type="ARBA" id="ARBA00022714"/>
    </source>
</evidence>
<dbReference type="PROSITE" id="PS51257">
    <property type="entry name" value="PROKAR_LIPOPROTEIN"/>
    <property type="match status" value="1"/>
</dbReference>
<accession>A0A977PWB4</accession>
<dbReference type="GO" id="GO:0016020">
    <property type="term" value="C:membrane"/>
    <property type="evidence" value="ECO:0007669"/>
    <property type="project" value="InterPro"/>
</dbReference>
<proteinExistence type="predicted"/>
<dbReference type="InterPro" id="IPR005805">
    <property type="entry name" value="Rieske_Fe-S_prot_C"/>
</dbReference>
<protein>
    <submittedName>
        <fullName evidence="8">Rieske (2Fe-2S) protein</fullName>
    </submittedName>
</protein>
<dbReference type="GO" id="GO:0004497">
    <property type="term" value="F:monooxygenase activity"/>
    <property type="evidence" value="ECO:0007669"/>
    <property type="project" value="UniProtKB-ARBA"/>
</dbReference>
<evidence type="ECO:0000256" key="5">
    <source>
        <dbReference type="ARBA" id="ARBA00023157"/>
    </source>
</evidence>
<dbReference type="Pfam" id="PF00355">
    <property type="entry name" value="Rieske"/>
    <property type="match status" value="1"/>
</dbReference>
<name>A0A977PWB4_9CYAN</name>
<dbReference type="Proteomes" id="UP001065613">
    <property type="component" value="Chromosome"/>
</dbReference>
<evidence type="ECO:0000256" key="2">
    <source>
        <dbReference type="ARBA" id="ARBA00022723"/>
    </source>
</evidence>
<dbReference type="EMBL" id="CP073041">
    <property type="protein sequence ID" value="UXE60415.1"/>
    <property type="molecule type" value="Genomic_DNA"/>
</dbReference>
<dbReference type="GO" id="GO:0051537">
    <property type="term" value="F:2 iron, 2 sulfur cluster binding"/>
    <property type="evidence" value="ECO:0007669"/>
    <property type="project" value="UniProtKB-KW"/>
</dbReference>
<dbReference type="InterPro" id="IPR014349">
    <property type="entry name" value="Rieske_Fe-S_prot"/>
</dbReference>
<feature type="domain" description="Rieske" evidence="7">
    <location>
        <begin position="30"/>
        <end position="127"/>
    </location>
</feature>
<dbReference type="InterPro" id="IPR017941">
    <property type="entry name" value="Rieske_2Fe-2S"/>
</dbReference>
<dbReference type="GO" id="GO:0046872">
    <property type="term" value="F:metal ion binding"/>
    <property type="evidence" value="ECO:0007669"/>
    <property type="project" value="UniProtKB-KW"/>
</dbReference>
<dbReference type="PRINTS" id="PR00162">
    <property type="entry name" value="RIESKE"/>
</dbReference>
<dbReference type="PROSITE" id="PS51296">
    <property type="entry name" value="RIESKE"/>
    <property type="match status" value="1"/>
</dbReference>
<evidence type="ECO:0000256" key="3">
    <source>
        <dbReference type="ARBA" id="ARBA00023004"/>
    </source>
</evidence>
<dbReference type="KEGG" id="wna:KA717_33500"/>
<dbReference type="CDD" id="cd03467">
    <property type="entry name" value="Rieske"/>
    <property type="match status" value="1"/>
</dbReference>
<keyword evidence="1" id="KW-0001">2Fe-2S</keyword>
<evidence type="ECO:0000313" key="8">
    <source>
        <dbReference type="EMBL" id="UXE60415.1"/>
    </source>
</evidence>
<evidence type="ECO:0000256" key="4">
    <source>
        <dbReference type="ARBA" id="ARBA00023014"/>
    </source>
</evidence>
<reference evidence="8" key="1">
    <citation type="submission" date="2021-04" db="EMBL/GenBank/DDBJ databases">
        <title>Genome sequence of Woronichinia naegeliana from Washington state freshwater lake bloom.</title>
        <authorList>
            <person name="Dreher T.W."/>
        </authorList>
    </citation>
    <scope>NUCLEOTIDE SEQUENCE</scope>
    <source>
        <strain evidence="8">WA131</strain>
    </source>
</reference>
<dbReference type="GO" id="GO:0016705">
    <property type="term" value="F:oxidoreductase activity, acting on paired donors, with incorporation or reduction of molecular oxygen"/>
    <property type="evidence" value="ECO:0007669"/>
    <property type="project" value="UniProtKB-ARBA"/>
</dbReference>
<comment type="cofactor">
    <cofactor evidence="6">
        <name>[2Fe-2S] cluster</name>
        <dbReference type="ChEBI" id="CHEBI:190135"/>
    </cofactor>
</comment>
<dbReference type="AlphaFoldDB" id="A0A977PWB4"/>
<dbReference type="InterPro" id="IPR036922">
    <property type="entry name" value="Rieske_2Fe-2S_sf"/>
</dbReference>
<gene>
    <name evidence="8" type="ORF">KA717_33500</name>
</gene>